<dbReference type="EMBL" id="JBHTFQ010000002">
    <property type="protein sequence ID" value="MFC7703618.1"/>
    <property type="molecule type" value="Genomic_DNA"/>
</dbReference>
<sequence length="201" mass="21125">MQDETAAAPQGTPSAAPLDDRLPPEITAYRDGVLERFAGLAPGEAARAIATLLKAETNEGHRTALLLARIAVLRRRITAIATDSFDPAAELAEPDPAPAPAQASAPEPAARAEPAFRPVDSEEPDVRANWKRVRLTRAGEVNGVRFPEGAVIEVQAESAEWLIGAGAAVLVEDAPPEAPPPAEPPAKTPKPRAKRAPKLKA</sequence>
<reference evidence="4" key="1">
    <citation type="journal article" date="2019" name="Int. J. Syst. Evol. Microbiol.">
        <title>The Global Catalogue of Microorganisms (GCM) 10K type strain sequencing project: providing services to taxonomists for standard genome sequencing and annotation.</title>
        <authorList>
            <consortium name="The Broad Institute Genomics Platform"/>
            <consortium name="The Broad Institute Genome Sequencing Center for Infectious Disease"/>
            <person name="Wu L."/>
            <person name="Ma J."/>
        </authorList>
    </citation>
    <scope>NUCLEOTIDE SEQUENCE [LARGE SCALE GENOMIC DNA]</scope>
    <source>
        <strain evidence="4">CGMCC 1.12750</strain>
    </source>
</reference>
<dbReference type="InterPro" id="IPR055634">
    <property type="entry name" value="DUF7210"/>
</dbReference>
<feature type="compositionally biased region" description="Basic residues" evidence="1">
    <location>
        <begin position="189"/>
        <end position="201"/>
    </location>
</feature>
<evidence type="ECO:0000256" key="1">
    <source>
        <dbReference type="SAM" id="MobiDB-lite"/>
    </source>
</evidence>
<evidence type="ECO:0000259" key="2">
    <source>
        <dbReference type="Pfam" id="PF23843"/>
    </source>
</evidence>
<feature type="compositionally biased region" description="Pro residues" evidence="1">
    <location>
        <begin position="176"/>
        <end position="188"/>
    </location>
</feature>
<feature type="domain" description="DUF7210" evidence="2">
    <location>
        <begin position="142"/>
        <end position="168"/>
    </location>
</feature>
<evidence type="ECO:0000313" key="4">
    <source>
        <dbReference type="Proteomes" id="UP001596516"/>
    </source>
</evidence>
<gene>
    <name evidence="3" type="ORF">ACFQXB_05350</name>
</gene>
<accession>A0ABW2UHG7</accession>
<name>A0ABW2UHG7_9RHOB</name>
<proteinExistence type="predicted"/>
<keyword evidence="4" id="KW-1185">Reference proteome</keyword>
<organism evidence="3 4">
    <name type="scientific">Plastorhodobacter daqingensis</name>
    <dbReference type="NCBI Taxonomy" id="1387281"/>
    <lineage>
        <taxon>Bacteria</taxon>
        <taxon>Pseudomonadati</taxon>
        <taxon>Pseudomonadota</taxon>
        <taxon>Alphaproteobacteria</taxon>
        <taxon>Rhodobacterales</taxon>
        <taxon>Paracoccaceae</taxon>
        <taxon>Plastorhodobacter</taxon>
    </lineage>
</organism>
<protein>
    <recommendedName>
        <fullName evidence="2">DUF7210 domain-containing protein</fullName>
    </recommendedName>
</protein>
<feature type="region of interest" description="Disordered" evidence="1">
    <location>
        <begin position="89"/>
        <end position="123"/>
    </location>
</feature>
<feature type="region of interest" description="Disordered" evidence="1">
    <location>
        <begin position="172"/>
        <end position="201"/>
    </location>
</feature>
<feature type="region of interest" description="Disordered" evidence="1">
    <location>
        <begin position="1"/>
        <end position="24"/>
    </location>
</feature>
<dbReference type="RefSeq" id="WP_377400247.1">
    <property type="nucleotide sequence ID" value="NZ_JBHTFQ010000002.1"/>
</dbReference>
<dbReference type="Proteomes" id="UP001596516">
    <property type="component" value="Unassembled WGS sequence"/>
</dbReference>
<evidence type="ECO:0000313" key="3">
    <source>
        <dbReference type="EMBL" id="MFC7703618.1"/>
    </source>
</evidence>
<comment type="caution">
    <text evidence="3">The sequence shown here is derived from an EMBL/GenBank/DDBJ whole genome shotgun (WGS) entry which is preliminary data.</text>
</comment>
<feature type="compositionally biased region" description="Low complexity" evidence="1">
    <location>
        <begin position="100"/>
        <end position="115"/>
    </location>
</feature>
<dbReference type="Pfam" id="PF23843">
    <property type="entry name" value="DUF7210"/>
    <property type="match status" value="1"/>
</dbReference>